<sequence length="284" mass="32038">MILQRLLGDVSAATFLEEHFFRTPFARPGGCLDVIAWDAATTCQQLLPQPELDLLVTREGRPWEGPPVNSAALGEEALAAGYTLCLRHADKHDPVLAKIAAEFQAEFLAPIDVHIYCTPAEQPGFSWHYDAEEVFILQTEGSKDWWLRKNTVNPWPLVETIPADMRYEREIMPALHCTLQAGDWLYIPAGYWHRTSATERSTSLSIGILSPTGIDLFDFLRTQLLDDLRWRQRLPVLGAANPKTPEEVAAQCQEMFAELAKDLQRRMQNKSLVPAFIRARGNSL</sequence>
<dbReference type="AlphaFoldDB" id="A0A517Y720"/>
<dbReference type="SUPFAM" id="SSF51197">
    <property type="entry name" value="Clavaminate synthase-like"/>
    <property type="match status" value="1"/>
</dbReference>
<accession>A0A517Y720</accession>
<keyword evidence="6" id="KW-1185">Reference proteome</keyword>
<feature type="domain" description="JmjC" evidence="4">
    <location>
        <begin position="62"/>
        <end position="225"/>
    </location>
</feature>
<evidence type="ECO:0000256" key="3">
    <source>
        <dbReference type="ARBA" id="ARBA00023004"/>
    </source>
</evidence>
<evidence type="ECO:0000259" key="4">
    <source>
        <dbReference type="PROSITE" id="PS51184"/>
    </source>
</evidence>
<evidence type="ECO:0000256" key="2">
    <source>
        <dbReference type="ARBA" id="ARBA00022723"/>
    </source>
</evidence>
<evidence type="ECO:0000313" key="6">
    <source>
        <dbReference type="Proteomes" id="UP000315017"/>
    </source>
</evidence>
<dbReference type="InterPro" id="IPR039994">
    <property type="entry name" value="NO66-like"/>
</dbReference>
<evidence type="ECO:0000313" key="5">
    <source>
        <dbReference type="EMBL" id="QDU26027.1"/>
    </source>
</evidence>
<reference evidence="5 6" key="1">
    <citation type="submission" date="2019-02" db="EMBL/GenBank/DDBJ databases">
        <title>Deep-cultivation of Planctomycetes and their phenomic and genomic characterization uncovers novel biology.</title>
        <authorList>
            <person name="Wiegand S."/>
            <person name="Jogler M."/>
            <person name="Boedeker C."/>
            <person name="Pinto D."/>
            <person name="Vollmers J."/>
            <person name="Rivas-Marin E."/>
            <person name="Kohn T."/>
            <person name="Peeters S.H."/>
            <person name="Heuer A."/>
            <person name="Rast P."/>
            <person name="Oberbeckmann S."/>
            <person name="Bunk B."/>
            <person name="Jeske O."/>
            <person name="Meyerdierks A."/>
            <person name="Storesund J.E."/>
            <person name="Kallscheuer N."/>
            <person name="Luecker S."/>
            <person name="Lage O.M."/>
            <person name="Pohl T."/>
            <person name="Merkel B.J."/>
            <person name="Hornburger P."/>
            <person name="Mueller R.-W."/>
            <person name="Bruemmer F."/>
            <person name="Labrenz M."/>
            <person name="Spormann A.M."/>
            <person name="Op den Camp H."/>
            <person name="Overmann J."/>
            <person name="Amann R."/>
            <person name="Jetten M.S.M."/>
            <person name="Mascher T."/>
            <person name="Medema M.H."/>
            <person name="Devos D.P."/>
            <person name="Kaster A.-K."/>
            <person name="Ovreas L."/>
            <person name="Rohde M."/>
            <person name="Galperin M.Y."/>
            <person name="Jogler C."/>
        </authorList>
    </citation>
    <scope>NUCLEOTIDE SEQUENCE [LARGE SCALE GENOMIC DNA]</scope>
    <source>
        <strain evidence="5 6">ETA_A8</strain>
    </source>
</reference>
<dbReference type="PANTHER" id="PTHR13096">
    <property type="entry name" value="MINA53 MYC INDUCED NUCLEAR ANTIGEN"/>
    <property type="match status" value="1"/>
</dbReference>
<keyword evidence="2" id="KW-0479">Metal-binding</keyword>
<evidence type="ECO:0000256" key="1">
    <source>
        <dbReference type="ARBA" id="ARBA00001954"/>
    </source>
</evidence>
<dbReference type="InterPro" id="IPR003347">
    <property type="entry name" value="JmjC_dom"/>
</dbReference>
<dbReference type="EMBL" id="CP036274">
    <property type="protein sequence ID" value="QDU26027.1"/>
    <property type="molecule type" value="Genomic_DNA"/>
</dbReference>
<organism evidence="5 6">
    <name type="scientific">Anatilimnocola aggregata</name>
    <dbReference type="NCBI Taxonomy" id="2528021"/>
    <lineage>
        <taxon>Bacteria</taxon>
        <taxon>Pseudomonadati</taxon>
        <taxon>Planctomycetota</taxon>
        <taxon>Planctomycetia</taxon>
        <taxon>Pirellulales</taxon>
        <taxon>Pirellulaceae</taxon>
        <taxon>Anatilimnocola</taxon>
    </lineage>
</organism>
<gene>
    <name evidence="5" type="ORF">ETAA8_10990</name>
</gene>
<name>A0A517Y720_9BACT</name>
<dbReference type="PANTHER" id="PTHR13096:SF8">
    <property type="entry name" value="RIBOSOMAL OXYGENASE 1"/>
    <property type="match status" value="1"/>
</dbReference>
<dbReference type="CDD" id="cd02208">
    <property type="entry name" value="cupin_RmlC-like"/>
    <property type="match status" value="1"/>
</dbReference>
<protein>
    <submittedName>
        <fullName evidence="5">Cupin superfamily protein</fullName>
    </submittedName>
</protein>
<dbReference type="PROSITE" id="PS51184">
    <property type="entry name" value="JMJC"/>
    <property type="match status" value="1"/>
</dbReference>
<keyword evidence="3" id="KW-0408">Iron</keyword>
<dbReference type="Proteomes" id="UP000315017">
    <property type="component" value="Chromosome"/>
</dbReference>
<dbReference type="OrthoDB" id="118524at2"/>
<dbReference type="KEGG" id="aagg:ETAA8_10990"/>
<comment type="cofactor">
    <cofactor evidence="1">
        <name>Fe(2+)</name>
        <dbReference type="ChEBI" id="CHEBI:29033"/>
    </cofactor>
</comment>
<dbReference type="Pfam" id="PF08007">
    <property type="entry name" value="JmjC_2"/>
    <property type="match status" value="1"/>
</dbReference>
<dbReference type="RefSeq" id="WP_145085935.1">
    <property type="nucleotide sequence ID" value="NZ_CP036274.1"/>
</dbReference>
<proteinExistence type="predicted"/>
<dbReference type="GO" id="GO:0046872">
    <property type="term" value="F:metal ion binding"/>
    <property type="evidence" value="ECO:0007669"/>
    <property type="project" value="UniProtKB-KW"/>
</dbReference>
<dbReference type="Gene3D" id="2.60.120.650">
    <property type="entry name" value="Cupin"/>
    <property type="match status" value="1"/>
</dbReference>